<accession>A0A7U2HU32</accession>
<organism evidence="1 2">
    <name type="scientific">Phaeosphaeria nodorum (strain SN15 / ATCC MYA-4574 / FGSC 10173)</name>
    <name type="common">Glume blotch fungus</name>
    <name type="synonym">Parastagonospora nodorum</name>
    <dbReference type="NCBI Taxonomy" id="321614"/>
    <lineage>
        <taxon>Eukaryota</taxon>
        <taxon>Fungi</taxon>
        <taxon>Dikarya</taxon>
        <taxon>Ascomycota</taxon>
        <taxon>Pezizomycotina</taxon>
        <taxon>Dothideomycetes</taxon>
        <taxon>Pleosporomycetidae</taxon>
        <taxon>Pleosporales</taxon>
        <taxon>Pleosporineae</taxon>
        <taxon>Phaeosphaeriaceae</taxon>
        <taxon>Parastagonospora</taxon>
    </lineage>
</organism>
<dbReference type="VEuPathDB" id="FungiDB:JI435_427540"/>
<keyword evidence="2" id="KW-1185">Reference proteome</keyword>
<protein>
    <submittedName>
        <fullName evidence="1">Uncharacterized protein</fullName>
    </submittedName>
</protein>
<sequence length="97" mass="10787">MFRNEHIIASKMLCCDLLCCNLLCSTIGFELIVREMVRLGANIGSRAESLDRVRHLQLDIAFRSMQFSSGSASGLYLGEEGEARRCIATRSLDINST</sequence>
<evidence type="ECO:0000313" key="2">
    <source>
        <dbReference type="Proteomes" id="UP000663193"/>
    </source>
</evidence>
<dbReference type="EMBL" id="CP069024">
    <property type="protein sequence ID" value="QRC91920.1"/>
    <property type="molecule type" value="Genomic_DNA"/>
</dbReference>
<dbReference type="Proteomes" id="UP000663193">
    <property type="component" value="Chromosome 2"/>
</dbReference>
<evidence type="ECO:0000313" key="1">
    <source>
        <dbReference type="EMBL" id="QRC91920.1"/>
    </source>
</evidence>
<gene>
    <name evidence="1" type="ORF">JI435_427540</name>
</gene>
<reference evidence="2" key="1">
    <citation type="journal article" date="2021" name="BMC Genomics">
        <title>Chromosome-level genome assembly and manually-curated proteome of model necrotroph Parastagonospora nodorum Sn15 reveals a genome-wide trove of candidate effector homologs, and redundancy of virulence-related functions within an accessory chromosome.</title>
        <authorList>
            <person name="Bertazzoni S."/>
            <person name="Jones D.A.B."/>
            <person name="Phan H.T."/>
            <person name="Tan K.-C."/>
            <person name="Hane J.K."/>
        </authorList>
    </citation>
    <scope>NUCLEOTIDE SEQUENCE [LARGE SCALE GENOMIC DNA]</scope>
    <source>
        <strain evidence="2">SN15 / ATCC MYA-4574 / FGSC 10173)</strain>
    </source>
</reference>
<name>A0A7U2HU32_PHANO</name>
<dbReference type="AlphaFoldDB" id="A0A7U2HU32"/>
<proteinExistence type="predicted"/>